<dbReference type="GO" id="GO:0016810">
    <property type="term" value="F:hydrolase activity, acting on carbon-nitrogen (but not peptide) bonds"/>
    <property type="evidence" value="ECO:0007669"/>
    <property type="project" value="InterPro"/>
</dbReference>
<dbReference type="Pfam" id="PF26549">
    <property type="entry name" value="Tricorn_N"/>
    <property type="match status" value="1"/>
</dbReference>
<dbReference type="InterPro" id="IPR011042">
    <property type="entry name" value="6-blade_b-propeller_TolB-like"/>
</dbReference>
<dbReference type="InterPro" id="IPR011659">
    <property type="entry name" value="WD40"/>
</dbReference>
<gene>
    <name evidence="3" type="ORF">HNP25_001597</name>
</gene>
<dbReference type="SUPFAM" id="SSF51556">
    <property type="entry name" value="Metallo-dependent hydrolases"/>
    <property type="match status" value="1"/>
</dbReference>
<sequence length="1164" mass="129753">MKITFPQTNPKNLLMGLFVGTFAIVSMANSFKHSVSRHLFSGDSLKKDTTKFVRYKDLPLKATRKFKLNTDEGTWLSLDVSPDAKNIVFDLMGDLYSIPFTGGKATNITKGLAYDTHPRYSPDGKKLIFISDRSGSDNVWMIDFEKKDTIQVTKDRDQNYEAAEWTPDGNYIIFAKGRMNVQMWMVHKDGGGGVQLIDQPATLKTIDPAVSPDGRYIYFSQRSGAWNYNAMMPQYQIGVYDRDNAKRTTITSRYGSAFSPTLSGDGKWLVYGSRFEEKTGLVLRNLESGDEKWLAYPVQRDEQESIATMGVLPSMSFTPDNQALIASYGGKIYKIAINGGSPVQIPFSVDMDLEMGPRLEFKYPISDTTQTLISQIRDAVPSPNGKQLAFTSLNRLYVTDYPNGTPRRITNHEFTEANPIWSNDGTQIAFITWTAEGGHLYKVNTNGTPNVQKLTSVPALYSQPVFTQKDDKIVFIRSKMRTFKESVGPVANSSEDEICWIDAKGGAITVIDKAQGRSTPHFVKNSDRIYLSGGDGSLQSIKWDGTDEKVHAKITGITTYGMSIEGEDYVHNCMLGEKMAEAMEVNRASNASQVLMSPDGDKALAQVNNDIYVMTIPKTGKTVNISVSDPSSAQFPAQKLTEIGGEFPAWSSDAKKIHWSLGRFHFVYDLDKSKAFEDSVKTAKKAQEKVKADSLNKVKTDTLKIKVAIKANADSATKKVAVKKAETTYKPEETEIKLYFTKDIPTGNVLLKGGRIITMNGNEVIENGDILIENNRIKAVGKSGSLKGVGNAKVIDVKGKTITPGFVDTHSHMWPQWGIQKNQVWIYATNLAYGVTTTRDPQTATTDVLTYSDMVDAGKMAGPRIYSTGPGVGFWSYNIKDSTGAINALKQYSKYYNTKYIKMYLTGNRQTRQWIIKAAKDQKLMPTTEGGLNYKLNMTNMLDGYPGHEHAIPVYPLYNDVVKSIAYSKMAVTPTFLVAYGGPFAEIFYFETENPYHDKKMQYFMPYEELAAKTRRVTGWFLPEEHVFQKHAKSMKSMVENGSLAGIGSHGEFQGLGYHWELWSMQSGGMKNLDALKVSTILGATALGLDKDLGSIEKGKLADLLIMDKNPLENIRNSNTLKMVMKNGRIYDANTLNEVYPSQNKLIRSEWEFEKPAENTGVKE</sequence>
<dbReference type="SUPFAM" id="SSF69304">
    <property type="entry name" value="Tricorn protease N-terminal domain"/>
    <property type="match status" value="2"/>
</dbReference>
<reference evidence="3 4" key="1">
    <citation type="submission" date="2020-08" db="EMBL/GenBank/DDBJ databases">
        <title>Functional genomics of gut bacteria from endangered species of beetles.</title>
        <authorList>
            <person name="Carlos-Shanley C."/>
        </authorList>
    </citation>
    <scope>NUCLEOTIDE SEQUENCE [LARGE SCALE GENOMIC DNA]</scope>
    <source>
        <strain evidence="3 4">S00070</strain>
    </source>
</reference>
<name>A0A841EIE3_9BACT</name>
<evidence type="ECO:0000313" key="4">
    <source>
        <dbReference type="Proteomes" id="UP000524404"/>
    </source>
</evidence>
<dbReference type="RefSeq" id="WP_229202818.1">
    <property type="nucleotide sequence ID" value="NZ_JACHKT010000009.1"/>
</dbReference>
<comment type="caution">
    <text evidence="3">The sequence shown here is derived from an EMBL/GenBank/DDBJ whole genome shotgun (WGS) entry which is preliminary data.</text>
</comment>
<comment type="similarity">
    <text evidence="1">Belongs to the TolB family.</text>
</comment>
<keyword evidence="4" id="KW-1185">Reference proteome</keyword>
<dbReference type="EMBL" id="JACHKT010000009">
    <property type="protein sequence ID" value="MBB6002945.1"/>
    <property type="molecule type" value="Genomic_DNA"/>
</dbReference>
<dbReference type="Pfam" id="PF07676">
    <property type="entry name" value="PD40"/>
    <property type="match status" value="2"/>
</dbReference>
<dbReference type="Gene3D" id="3.20.20.140">
    <property type="entry name" value="Metal-dependent hydrolases"/>
    <property type="match status" value="2"/>
</dbReference>
<dbReference type="InterPro" id="IPR011059">
    <property type="entry name" value="Metal-dep_hydrolase_composite"/>
</dbReference>
<dbReference type="PANTHER" id="PTHR36842:SF1">
    <property type="entry name" value="PROTEIN TOLB"/>
    <property type="match status" value="1"/>
</dbReference>
<dbReference type="Gene3D" id="2.30.40.10">
    <property type="entry name" value="Urease, subunit C, domain 1"/>
    <property type="match status" value="2"/>
</dbReference>
<dbReference type="Proteomes" id="UP000524404">
    <property type="component" value="Unassembled WGS sequence"/>
</dbReference>
<dbReference type="InterPro" id="IPR032466">
    <property type="entry name" value="Metal_Hydrolase"/>
</dbReference>
<dbReference type="Pfam" id="PF01979">
    <property type="entry name" value="Amidohydro_1"/>
    <property type="match status" value="1"/>
</dbReference>
<dbReference type="Gene3D" id="2.120.10.30">
    <property type="entry name" value="TolB, C-terminal domain"/>
    <property type="match status" value="3"/>
</dbReference>
<evidence type="ECO:0000256" key="1">
    <source>
        <dbReference type="ARBA" id="ARBA00009820"/>
    </source>
</evidence>
<evidence type="ECO:0000259" key="2">
    <source>
        <dbReference type="Pfam" id="PF01979"/>
    </source>
</evidence>
<accession>A0A841EIE3</accession>
<feature type="domain" description="Amidohydrolase-related" evidence="2">
    <location>
        <begin position="801"/>
        <end position="1130"/>
    </location>
</feature>
<dbReference type="InterPro" id="IPR006680">
    <property type="entry name" value="Amidohydro-rel"/>
</dbReference>
<dbReference type="SUPFAM" id="SSF51338">
    <property type="entry name" value="Composite domain of metallo-dependent hydrolases"/>
    <property type="match status" value="1"/>
</dbReference>
<dbReference type="AlphaFoldDB" id="A0A841EIE3"/>
<evidence type="ECO:0000313" key="3">
    <source>
        <dbReference type="EMBL" id="MBB6002945.1"/>
    </source>
</evidence>
<protein>
    <submittedName>
        <fullName evidence="3">Tol biopolymer transport system component</fullName>
    </submittedName>
</protein>
<organism evidence="3 4">
    <name type="scientific">Arcicella rosea</name>
    <dbReference type="NCBI Taxonomy" id="502909"/>
    <lineage>
        <taxon>Bacteria</taxon>
        <taxon>Pseudomonadati</taxon>
        <taxon>Bacteroidota</taxon>
        <taxon>Cytophagia</taxon>
        <taxon>Cytophagales</taxon>
        <taxon>Flectobacillaceae</taxon>
        <taxon>Arcicella</taxon>
    </lineage>
</organism>
<proteinExistence type="inferred from homology"/>
<dbReference type="PANTHER" id="PTHR36842">
    <property type="entry name" value="PROTEIN TOLB HOMOLOG"/>
    <property type="match status" value="1"/>
</dbReference>